<protein>
    <submittedName>
        <fullName evidence="7">TauD/TfdA family dioxygenase</fullName>
    </submittedName>
</protein>
<dbReference type="EMBL" id="CP108036">
    <property type="protein sequence ID" value="WUN80334.1"/>
    <property type="molecule type" value="Genomic_DNA"/>
</dbReference>
<evidence type="ECO:0000256" key="3">
    <source>
        <dbReference type="ARBA" id="ARBA00022964"/>
    </source>
</evidence>
<dbReference type="InterPro" id="IPR042098">
    <property type="entry name" value="TauD-like_sf"/>
</dbReference>
<keyword evidence="2" id="KW-0479">Metal-binding</keyword>
<name>A0ABZ1QDB2_9ACTN</name>
<keyword evidence="8" id="KW-1185">Reference proteome</keyword>
<comment type="similarity">
    <text evidence="1">Belongs to the TfdA dioxygenase family.</text>
</comment>
<dbReference type="GeneID" id="95498057"/>
<evidence type="ECO:0000256" key="1">
    <source>
        <dbReference type="ARBA" id="ARBA00005896"/>
    </source>
</evidence>
<evidence type="ECO:0000256" key="2">
    <source>
        <dbReference type="ARBA" id="ARBA00022723"/>
    </source>
</evidence>
<reference evidence="7" key="1">
    <citation type="submission" date="2022-10" db="EMBL/GenBank/DDBJ databases">
        <title>The complete genomes of actinobacterial strains from the NBC collection.</title>
        <authorList>
            <person name="Joergensen T.S."/>
            <person name="Alvarez Arevalo M."/>
            <person name="Sterndorff E.B."/>
            <person name="Faurdal D."/>
            <person name="Vuksanovic O."/>
            <person name="Mourched A.-S."/>
            <person name="Charusanti P."/>
            <person name="Shaw S."/>
            <person name="Blin K."/>
            <person name="Weber T."/>
        </authorList>
    </citation>
    <scope>NUCLEOTIDE SEQUENCE</scope>
    <source>
        <strain evidence="7">NBC_00303</strain>
    </source>
</reference>
<gene>
    <name evidence="7" type="ORF">OHA91_18445</name>
</gene>
<sequence length="284" mass="32019">MQIKEITPFIGSELTGVGYEDLQDPELFARLVDIVHRRELVVVRGLDITPEQQIELASRIGRPVPFLMAKYRHPDHPEIMISSNAMKANRPVGVARVGNFWHQDSSYMKDPAPYTMLHGVDVPGTSGHTLYASALDVYDRLPQEWKEKIAGRTALHTVSKRQRISPEHVGLSIAELKALVEAEYPPTEHPLVKQDPVTGRSYLYGAPEYMDSVVGFDANENAEFFALIDRLIQDPEHVYTHRWTTNDLVVWKTATTYHAATTVEPGATRTVHRVSIEEGEKWAA</sequence>
<keyword evidence="4" id="KW-0560">Oxidoreductase</keyword>
<accession>A0ABZ1QDB2</accession>
<dbReference type="Pfam" id="PF02668">
    <property type="entry name" value="TauD"/>
    <property type="match status" value="1"/>
</dbReference>
<dbReference type="PANTHER" id="PTHR30468:SF1">
    <property type="entry name" value="ALPHA-KETOGLUTARATE-DEPENDENT SULFONATE DIOXYGENASE"/>
    <property type="match status" value="1"/>
</dbReference>
<evidence type="ECO:0000256" key="5">
    <source>
        <dbReference type="ARBA" id="ARBA00023004"/>
    </source>
</evidence>
<dbReference type="GO" id="GO:0051213">
    <property type="term" value="F:dioxygenase activity"/>
    <property type="evidence" value="ECO:0007669"/>
    <property type="project" value="UniProtKB-KW"/>
</dbReference>
<evidence type="ECO:0000256" key="4">
    <source>
        <dbReference type="ARBA" id="ARBA00023002"/>
    </source>
</evidence>
<feature type="domain" description="TauD/TfdA-like" evidence="6">
    <location>
        <begin position="3"/>
        <end position="274"/>
    </location>
</feature>
<evidence type="ECO:0000313" key="8">
    <source>
        <dbReference type="Proteomes" id="UP001432312"/>
    </source>
</evidence>
<keyword evidence="5" id="KW-0408">Iron</keyword>
<organism evidence="7 8">
    <name type="scientific">Streptomyces erythrochromogenes</name>
    <dbReference type="NCBI Taxonomy" id="285574"/>
    <lineage>
        <taxon>Bacteria</taxon>
        <taxon>Bacillati</taxon>
        <taxon>Actinomycetota</taxon>
        <taxon>Actinomycetes</taxon>
        <taxon>Kitasatosporales</taxon>
        <taxon>Streptomycetaceae</taxon>
        <taxon>Streptomyces</taxon>
    </lineage>
</organism>
<proteinExistence type="inferred from homology"/>
<evidence type="ECO:0000313" key="7">
    <source>
        <dbReference type="EMBL" id="WUN80334.1"/>
    </source>
</evidence>
<keyword evidence="3 7" id="KW-0223">Dioxygenase</keyword>
<dbReference type="Gene3D" id="3.60.130.10">
    <property type="entry name" value="Clavaminate synthase-like"/>
    <property type="match status" value="1"/>
</dbReference>
<dbReference type="RefSeq" id="WP_031154781.1">
    <property type="nucleotide sequence ID" value="NZ_CP108036.1"/>
</dbReference>
<dbReference type="SUPFAM" id="SSF51197">
    <property type="entry name" value="Clavaminate synthase-like"/>
    <property type="match status" value="1"/>
</dbReference>
<dbReference type="InterPro" id="IPR051323">
    <property type="entry name" value="AtsK-like"/>
</dbReference>
<dbReference type="PANTHER" id="PTHR30468">
    <property type="entry name" value="ALPHA-KETOGLUTARATE-DEPENDENT SULFONATE DIOXYGENASE"/>
    <property type="match status" value="1"/>
</dbReference>
<evidence type="ECO:0000259" key="6">
    <source>
        <dbReference type="Pfam" id="PF02668"/>
    </source>
</evidence>
<dbReference type="Proteomes" id="UP001432312">
    <property type="component" value="Chromosome"/>
</dbReference>
<dbReference type="InterPro" id="IPR003819">
    <property type="entry name" value="TauD/TfdA-like"/>
</dbReference>